<dbReference type="AlphaFoldDB" id="A0AAC9FEM7"/>
<keyword evidence="8" id="KW-0614">Plasmid</keyword>
<gene>
    <name evidence="8" type="ORF">AA2016_6125</name>
    <name evidence="9" type="ORF">FHS67_006713</name>
</gene>
<dbReference type="InterPro" id="IPR014139">
    <property type="entry name" value="Peptidase_S26C_TraF"/>
</dbReference>
<dbReference type="GO" id="GO:0006465">
    <property type="term" value="P:signal peptide processing"/>
    <property type="evidence" value="ECO:0007669"/>
    <property type="project" value="InterPro"/>
</dbReference>
<evidence type="ECO:0000313" key="11">
    <source>
        <dbReference type="Proteomes" id="UP000577697"/>
    </source>
</evidence>
<reference evidence="8 10" key="1">
    <citation type="submission" date="2016-03" db="EMBL/GenBank/DDBJ databases">
        <title>Complete genome of Aminobacter aminovorans KCTC 2477.</title>
        <authorList>
            <person name="Kim K.M."/>
        </authorList>
    </citation>
    <scope>NUCLEOTIDE SEQUENCE [LARGE SCALE GENOMIC DNA]</scope>
    <source>
        <strain evidence="8 10">KCTC 2477</strain>
        <plasmid evidence="8 10">pAA02</plasmid>
    </source>
</reference>
<dbReference type="InterPro" id="IPR036286">
    <property type="entry name" value="LexA/Signal_pep-like_sf"/>
</dbReference>
<evidence type="ECO:0000313" key="8">
    <source>
        <dbReference type="EMBL" id="AMS45028.1"/>
    </source>
</evidence>
<dbReference type="Proteomes" id="UP000577697">
    <property type="component" value="Unassembled WGS sequence"/>
</dbReference>
<keyword evidence="6" id="KW-1133">Transmembrane helix</keyword>
<evidence type="ECO:0000256" key="5">
    <source>
        <dbReference type="ARBA" id="ARBA00022971"/>
    </source>
</evidence>
<keyword evidence="5" id="KW-0184">Conjugation</keyword>
<dbReference type="InterPro" id="IPR019533">
    <property type="entry name" value="Peptidase_S26"/>
</dbReference>
<keyword evidence="3" id="KW-0732">Signal</keyword>
<dbReference type="NCBIfam" id="TIGR02771">
    <property type="entry name" value="TraF_Ti"/>
    <property type="match status" value="1"/>
</dbReference>
<dbReference type="RefSeq" id="WP_067968894.1">
    <property type="nucleotide sequence ID" value="NZ_CP015007.1"/>
</dbReference>
<protein>
    <submittedName>
        <fullName evidence="8">Conjugal transfer protein TraF</fullName>
    </submittedName>
    <submittedName>
        <fullName evidence="9">Conjugative transfer signal peptidase TraF</fullName>
    </submittedName>
</protein>
<evidence type="ECO:0000259" key="7">
    <source>
        <dbReference type="Pfam" id="PF10502"/>
    </source>
</evidence>
<feature type="transmembrane region" description="Helical" evidence="6">
    <location>
        <begin position="7"/>
        <end position="27"/>
    </location>
</feature>
<evidence type="ECO:0000256" key="1">
    <source>
        <dbReference type="ARBA" id="ARBA00004418"/>
    </source>
</evidence>
<feature type="domain" description="Peptidase S26" evidence="7">
    <location>
        <begin position="9"/>
        <end position="171"/>
    </location>
</feature>
<reference evidence="9 11" key="2">
    <citation type="submission" date="2020-08" db="EMBL/GenBank/DDBJ databases">
        <title>Genomic Encyclopedia of Type Strains, Phase IV (KMG-IV): sequencing the most valuable type-strain genomes for metagenomic binning, comparative biology and taxonomic classification.</title>
        <authorList>
            <person name="Goeker M."/>
        </authorList>
    </citation>
    <scope>NUCLEOTIDE SEQUENCE [LARGE SCALE GENOMIC DNA]</scope>
    <source>
        <strain evidence="9 11">DSM 10368</strain>
    </source>
</reference>
<dbReference type="EMBL" id="JACICB010000052">
    <property type="protein sequence ID" value="MBB3710349.1"/>
    <property type="molecule type" value="Genomic_DNA"/>
</dbReference>
<evidence type="ECO:0000256" key="2">
    <source>
        <dbReference type="ARBA" id="ARBA00005849"/>
    </source>
</evidence>
<dbReference type="Gene3D" id="2.10.109.10">
    <property type="entry name" value="Umud Fragment, subunit A"/>
    <property type="match status" value="1"/>
</dbReference>
<proteinExistence type="inferred from homology"/>
<name>A0AAC9FEM7_AMIAI</name>
<evidence type="ECO:0000256" key="6">
    <source>
        <dbReference type="SAM" id="Phobius"/>
    </source>
</evidence>
<dbReference type="EMBL" id="CP015007">
    <property type="protein sequence ID" value="AMS45028.1"/>
    <property type="molecule type" value="Genomic_DNA"/>
</dbReference>
<keyword evidence="6" id="KW-0812">Transmembrane</keyword>
<dbReference type="Pfam" id="PF10502">
    <property type="entry name" value="Peptidase_S26"/>
    <property type="match status" value="1"/>
</dbReference>
<dbReference type="GO" id="GO:0042597">
    <property type="term" value="C:periplasmic space"/>
    <property type="evidence" value="ECO:0007669"/>
    <property type="project" value="UniProtKB-SubCell"/>
</dbReference>
<comment type="subcellular location">
    <subcellularLocation>
        <location evidence="1">Periplasm</location>
    </subcellularLocation>
</comment>
<evidence type="ECO:0000256" key="3">
    <source>
        <dbReference type="ARBA" id="ARBA00022729"/>
    </source>
</evidence>
<keyword evidence="6" id="KW-0472">Membrane</keyword>
<organism evidence="8 10">
    <name type="scientific">Aminobacter aminovorans</name>
    <name type="common">Chelatobacter heintzii</name>
    <dbReference type="NCBI Taxonomy" id="83263"/>
    <lineage>
        <taxon>Bacteria</taxon>
        <taxon>Pseudomonadati</taxon>
        <taxon>Pseudomonadota</taxon>
        <taxon>Alphaproteobacteria</taxon>
        <taxon>Hyphomicrobiales</taxon>
        <taxon>Phyllobacteriaceae</taxon>
        <taxon>Aminobacter</taxon>
    </lineage>
</organism>
<dbReference type="Proteomes" id="UP000075755">
    <property type="component" value="Plasmid pAA02"/>
</dbReference>
<keyword evidence="11" id="KW-1185">Reference proteome</keyword>
<dbReference type="SUPFAM" id="SSF51306">
    <property type="entry name" value="LexA/Signal peptidase"/>
    <property type="match status" value="1"/>
</dbReference>
<dbReference type="KEGG" id="aak:AA2016_6125"/>
<dbReference type="GO" id="GO:0004252">
    <property type="term" value="F:serine-type endopeptidase activity"/>
    <property type="evidence" value="ECO:0007669"/>
    <property type="project" value="InterPro"/>
</dbReference>
<comment type="similarity">
    <text evidence="2">Belongs to the peptidase S26C family.</text>
</comment>
<evidence type="ECO:0000313" key="9">
    <source>
        <dbReference type="EMBL" id="MBB3710349.1"/>
    </source>
</evidence>
<geneLocation type="plasmid" evidence="8 10">
    <name>pAA02</name>
</geneLocation>
<dbReference type="NCBIfam" id="NF010412">
    <property type="entry name" value="PRK13838.1"/>
    <property type="match status" value="1"/>
</dbReference>
<evidence type="ECO:0000256" key="4">
    <source>
        <dbReference type="ARBA" id="ARBA00022764"/>
    </source>
</evidence>
<evidence type="ECO:0000313" key="10">
    <source>
        <dbReference type="Proteomes" id="UP000075755"/>
    </source>
</evidence>
<keyword evidence="4" id="KW-0574">Periplasm</keyword>
<accession>A0AAC9FEM7</accession>
<sequence length="176" mass="18853">MKRRRIANVLGMAAVSATILAMIGWVGGYRLNLTSSAAIGLWRIEATERSVAAGDTVFICPPATYMFMQAFGRGYLRSGLCPGGLAPLLKTIVAVAGQRVWIGDDVSIDGRPLAASRIHHRDGQGRVIVPFSGGTVPPGYLFLHSSSESSYDSRYFGPIPATGLLGRARPVFTFRP</sequence>